<keyword evidence="2" id="KW-1185">Reference proteome</keyword>
<comment type="caution">
    <text evidence="1">The sequence shown here is derived from an EMBL/GenBank/DDBJ whole genome shotgun (WGS) entry which is preliminary data.</text>
</comment>
<feature type="non-terminal residue" evidence="1">
    <location>
        <position position="1"/>
    </location>
</feature>
<organism evidence="1 2">
    <name type="scientific">Solanum commersonii</name>
    <name type="common">Commerson's wild potato</name>
    <name type="synonym">Commerson's nightshade</name>
    <dbReference type="NCBI Taxonomy" id="4109"/>
    <lineage>
        <taxon>Eukaryota</taxon>
        <taxon>Viridiplantae</taxon>
        <taxon>Streptophyta</taxon>
        <taxon>Embryophyta</taxon>
        <taxon>Tracheophyta</taxon>
        <taxon>Spermatophyta</taxon>
        <taxon>Magnoliopsida</taxon>
        <taxon>eudicotyledons</taxon>
        <taxon>Gunneridae</taxon>
        <taxon>Pentapetalae</taxon>
        <taxon>asterids</taxon>
        <taxon>lamiids</taxon>
        <taxon>Solanales</taxon>
        <taxon>Solanaceae</taxon>
        <taxon>Solanoideae</taxon>
        <taxon>Solaneae</taxon>
        <taxon>Solanum</taxon>
    </lineage>
</organism>
<dbReference type="EMBL" id="JACXVP010000001">
    <property type="protein sequence ID" value="KAG5632077.1"/>
    <property type="molecule type" value="Genomic_DNA"/>
</dbReference>
<accession>A0A9J6B5M1</accession>
<dbReference type="Proteomes" id="UP000824120">
    <property type="component" value="Chromosome 1"/>
</dbReference>
<dbReference type="AlphaFoldDB" id="A0A9J6B5M1"/>
<reference evidence="1 2" key="1">
    <citation type="submission" date="2020-09" db="EMBL/GenBank/DDBJ databases">
        <title>De no assembly of potato wild relative species, Solanum commersonii.</title>
        <authorList>
            <person name="Cho K."/>
        </authorList>
    </citation>
    <scope>NUCLEOTIDE SEQUENCE [LARGE SCALE GENOMIC DNA]</scope>
    <source>
        <strain evidence="1">LZ3.2</strain>
        <tissue evidence="1">Leaf</tissue>
    </source>
</reference>
<evidence type="ECO:0000313" key="2">
    <source>
        <dbReference type="Proteomes" id="UP000824120"/>
    </source>
</evidence>
<protein>
    <submittedName>
        <fullName evidence="1">Uncharacterized protein</fullName>
    </submittedName>
</protein>
<proteinExistence type="predicted"/>
<evidence type="ECO:0000313" key="1">
    <source>
        <dbReference type="EMBL" id="KAG5632077.1"/>
    </source>
</evidence>
<name>A0A9J6B5M1_SOLCO</name>
<sequence length="204" mass="23669">RISPKDNEVKSLEGMLSIILHKVTEQDRKLEEMKEDIEGMKRLIWSQSKVVQLLKNLMGHASPDLHSQQNRGNNDVLNIQVKVGQNYSWRVNSSIQRIAEQVSDHDEDRRGLGIEFQRWIENAHIGPFGELSLAHRITRRFTYFIHLTLNFVSSLWFESVTFGKMPALAECTRESPKVLLSLFIYPLRPLCTVIFARQTLARQK</sequence>
<gene>
    <name evidence="1" type="ORF">H5410_003794</name>
</gene>